<evidence type="ECO:0000313" key="1">
    <source>
        <dbReference type="EMBL" id="GFY17586.1"/>
    </source>
</evidence>
<dbReference type="AlphaFoldDB" id="A0A8X6T0B3"/>
<reference evidence="1" key="1">
    <citation type="submission" date="2020-08" db="EMBL/GenBank/DDBJ databases">
        <title>Multicomponent nature underlies the extraordinary mechanical properties of spider dragline silk.</title>
        <authorList>
            <person name="Kono N."/>
            <person name="Nakamura H."/>
            <person name="Mori M."/>
            <person name="Yoshida Y."/>
            <person name="Ohtoshi R."/>
            <person name="Malay A.D."/>
            <person name="Moran D.A.P."/>
            <person name="Tomita M."/>
            <person name="Numata K."/>
            <person name="Arakawa K."/>
        </authorList>
    </citation>
    <scope>NUCLEOTIDE SEQUENCE</scope>
</reference>
<protein>
    <recommendedName>
        <fullName evidence="3">DUF4817 domain-containing protein</fullName>
    </recommendedName>
</protein>
<keyword evidence="2" id="KW-1185">Reference proteome</keyword>
<comment type="caution">
    <text evidence="1">The sequence shown here is derived from an EMBL/GenBank/DDBJ whole genome shotgun (WGS) entry which is preliminary data.</text>
</comment>
<dbReference type="EMBL" id="BMAU01021345">
    <property type="protein sequence ID" value="GFY17586.1"/>
    <property type="molecule type" value="Genomic_DNA"/>
</dbReference>
<proteinExistence type="predicted"/>
<evidence type="ECO:0000313" key="2">
    <source>
        <dbReference type="Proteomes" id="UP000887159"/>
    </source>
</evidence>
<organism evidence="1 2">
    <name type="scientific">Trichonephila clavipes</name>
    <name type="common">Golden silk orbweaver</name>
    <name type="synonym">Nephila clavipes</name>
    <dbReference type="NCBI Taxonomy" id="2585209"/>
    <lineage>
        <taxon>Eukaryota</taxon>
        <taxon>Metazoa</taxon>
        <taxon>Ecdysozoa</taxon>
        <taxon>Arthropoda</taxon>
        <taxon>Chelicerata</taxon>
        <taxon>Arachnida</taxon>
        <taxon>Araneae</taxon>
        <taxon>Araneomorphae</taxon>
        <taxon>Entelegynae</taxon>
        <taxon>Araneoidea</taxon>
        <taxon>Nephilidae</taxon>
        <taxon>Trichonephila</taxon>
    </lineage>
</organism>
<name>A0A8X6T0B3_TRICX</name>
<sequence>MNWDICVPPISVVVEYVVMLWSKQQRTFAVEAYYSNFRSVITVQRSFRRHIEIPPRSHASDRKCVLKWIDSCKATENVSKEDR</sequence>
<dbReference type="Proteomes" id="UP000887159">
    <property type="component" value="Unassembled WGS sequence"/>
</dbReference>
<gene>
    <name evidence="1" type="ORF">TNCV_3519411</name>
</gene>
<accession>A0A8X6T0B3</accession>
<evidence type="ECO:0008006" key="3">
    <source>
        <dbReference type="Google" id="ProtNLM"/>
    </source>
</evidence>